<proteinExistence type="predicted"/>
<organism evidence="2">
    <name type="scientific">Caenorhabditis remanei</name>
    <name type="common">Caenorhabditis vulgaris</name>
    <dbReference type="NCBI Taxonomy" id="31234"/>
    <lineage>
        <taxon>Eukaryota</taxon>
        <taxon>Metazoa</taxon>
        <taxon>Ecdysozoa</taxon>
        <taxon>Nematoda</taxon>
        <taxon>Chromadorea</taxon>
        <taxon>Rhabditida</taxon>
        <taxon>Rhabditina</taxon>
        <taxon>Rhabditomorpha</taxon>
        <taxon>Rhabditoidea</taxon>
        <taxon>Rhabditidae</taxon>
        <taxon>Peloderinae</taxon>
        <taxon>Caenorhabditis</taxon>
    </lineage>
</organism>
<dbReference type="InParanoid" id="E3MES9"/>
<dbReference type="EMBL" id="DS268440">
    <property type="protein sequence ID" value="EFP00692.1"/>
    <property type="molecule type" value="Genomic_DNA"/>
</dbReference>
<gene>
    <name evidence="1" type="ORF">CRE_21193</name>
</gene>
<keyword evidence="2" id="KW-1185">Reference proteome</keyword>
<dbReference type="HOGENOM" id="CLU_3410941_0_0_1"/>
<reference evidence="1" key="1">
    <citation type="submission" date="2007-07" db="EMBL/GenBank/DDBJ databases">
        <title>PCAP assembly of the Caenorhabditis remanei genome.</title>
        <authorList>
            <consortium name="The Caenorhabditis remanei Sequencing Consortium"/>
            <person name="Wilson R.K."/>
        </authorList>
    </citation>
    <scope>NUCLEOTIDE SEQUENCE [LARGE SCALE GENOMIC DNA]</scope>
    <source>
        <strain evidence="1">PB4641</strain>
    </source>
</reference>
<dbReference type="AlphaFoldDB" id="E3MES9"/>
<sequence>MRHGMYSWSEDDFTRMGFYRSTALTTALH</sequence>
<protein>
    <submittedName>
        <fullName evidence="1">Uncharacterized protein</fullName>
    </submittedName>
</protein>
<dbReference type="Proteomes" id="UP000008281">
    <property type="component" value="Unassembled WGS sequence"/>
</dbReference>
<name>E3MES9_CAERE</name>
<accession>E3MES9</accession>
<evidence type="ECO:0000313" key="2">
    <source>
        <dbReference type="Proteomes" id="UP000008281"/>
    </source>
</evidence>
<evidence type="ECO:0000313" key="1">
    <source>
        <dbReference type="EMBL" id="EFP00692.1"/>
    </source>
</evidence>